<dbReference type="InterPro" id="IPR023214">
    <property type="entry name" value="HAD_sf"/>
</dbReference>
<keyword evidence="2" id="KW-1185">Reference proteome</keyword>
<dbReference type="SFLD" id="SFLDS00003">
    <property type="entry name" value="Haloacid_Dehalogenase"/>
    <property type="match status" value="1"/>
</dbReference>
<dbReference type="PANTHER" id="PTHR10000:SF25">
    <property type="entry name" value="PHOSPHATASE YKRA-RELATED"/>
    <property type="match status" value="1"/>
</dbReference>
<dbReference type="SFLD" id="SFLDG01140">
    <property type="entry name" value="C2.B:_Phosphomannomutase_and_P"/>
    <property type="match status" value="1"/>
</dbReference>
<dbReference type="GO" id="GO:0005829">
    <property type="term" value="C:cytosol"/>
    <property type="evidence" value="ECO:0007669"/>
    <property type="project" value="TreeGrafter"/>
</dbReference>
<dbReference type="AlphaFoldDB" id="A0A381E8J5"/>
<gene>
    <name evidence="1" type="ORF">NCTC13294_01411</name>
</gene>
<accession>A0A381E8J5</accession>
<dbReference type="GO" id="GO:0000287">
    <property type="term" value="F:magnesium ion binding"/>
    <property type="evidence" value="ECO:0007669"/>
    <property type="project" value="UniProtKB-ARBA"/>
</dbReference>
<dbReference type="InterPro" id="IPR036412">
    <property type="entry name" value="HAD-like_sf"/>
</dbReference>
<dbReference type="Pfam" id="PF08282">
    <property type="entry name" value="Hydrolase_3"/>
    <property type="match status" value="1"/>
</dbReference>
<evidence type="ECO:0000313" key="1">
    <source>
        <dbReference type="EMBL" id="SUX23068.1"/>
    </source>
</evidence>
<proteinExistence type="predicted"/>
<protein>
    <submittedName>
        <fullName evidence="1">Bifunctional phosphatase/peptidyl-prolyl cis-trans isomerase</fullName>
    </submittedName>
</protein>
<sequence>MFKPQLVFFDIDDTLFRKWENFLPESVLPAFQALHEAGVMVAIATGRSPCAIPTKVQAVIEAVGLDVLVSINGQFNRFRGETIASHPIDPADIAEVIRICRAHDWDYGFISEEKMALSSDRQRVHDSLYGTVPYETDPDYWQRHPIYQMNVFITAEEEAELAASGFLQRGYQTIRWHPLAMDLLHADGSKARGIREVCAVLDIPLAQVMAFGDELNDLEMFKTVGFGVAMGDGREELKALAKYVTTPLEEHGVFNALVQLGVIDRKPWGAA</sequence>
<keyword evidence="1" id="KW-0413">Isomerase</keyword>
<evidence type="ECO:0000313" key="2">
    <source>
        <dbReference type="Proteomes" id="UP000254572"/>
    </source>
</evidence>
<dbReference type="EMBL" id="UFUW01000001">
    <property type="protein sequence ID" value="SUX23068.1"/>
    <property type="molecule type" value="Genomic_DNA"/>
</dbReference>
<dbReference type="Gene3D" id="3.40.50.1000">
    <property type="entry name" value="HAD superfamily/HAD-like"/>
    <property type="match status" value="1"/>
</dbReference>
<dbReference type="GO" id="GO:0016791">
    <property type="term" value="F:phosphatase activity"/>
    <property type="evidence" value="ECO:0007669"/>
    <property type="project" value="UniProtKB-ARBA"/>
</dbReference>
<reference evidence="1 2" key="1">
    <citation type="submission" date="2018-06" db="EMBL/GenBank/DDBJ databases">
        <authorList>
            <consortium name="Pathogen Informatics"/>
            <person name="Doyle S."/>
        </authorList>
    </citation>
    <scope>NUCLEOTIDE SEQUENCE [LARGE SCALE GENOMIC DNA]</scope>
    <source>
        <strain evidence="1 2">NCTC13294</strain>
    </source>
</reference>
<dbReference type="Gene3D" id="3.30.1240.10">
    <property type="match status" value="1"/>
</dbReference>
<dbReference type="SUPFAM" id="SSF56784">
    <property type="entry name" value="HAD-like"/>
    <property type="match status" value="1"/>
</dbReference>
<dbReference type="OrthoDB" id="3180855at2"/>
<dbReference type="NCBIfam" id="TIGR00099">
    <property type="entry name" value="Cof-subfamily"/>
    <property type="match status" value="1"/>
</dbReference>
<dbReference type="Proteomes" id="UP000254572">
    <property type="component" value="Unassembled WGS sequence"/>
</dbReference>
<dbReference type="RefSeq" id="WP_006987051.1">
    <property type="nucleotide sequence ID" value="NZ_CABMOK010000197.1"/>
</dbReference>
<dbReference type="PANTHER" id="PTHR10000">
    <property type="entry name" value="PHOSPHOSERINE PHOSPHATASE"/>
    <property type="match status" value="1"/>
</dbReference>
<dbReference type="NCBIfam" id="TIGR01484">
    <property type="entry name" value="HAD-SF-IIB"/>
    <property type="match status" value="1"/>
</dbReference>
<dbReference type="InterPro" id="IPR000150">
    <property type="entry name" value="Cof"/>
</dbReference>
<name>A0A381E8J5_9GAMM</name>
<dbReference type="GO" id="GO:0016853">
    <property type="term" value="F:isomerase activity"/>
    <property type="evidence" value="ECO:0007669"/>
    <property type="project" value="UniProtKB-KW"/>
</dbReference>
<dbReference type="InterPro" id="IPR006379">
    <property type="entry name" value="HAD-SF_hydro_IIB"/>
</dbReference>
<organism evidence="1 2">
    <name type="scientific">Cardiobacterium valvarum</name>
    <dbReference type="NCBI Taxonomy" id="194702"/>
    <lineage>
        <taxon>Bacteria</taxon>
        <taxon>Pseudomonadati</taxon>
        <taxon>Pseudomonadota</taxon>
        <taxon>Gammaproteobacteria</taxon>
        <taxon>Cardiobacteriales</taxon>
        <taxon>Cardiobacteriaceae</taxon>
        <taxon>Cardiobacterium</taxon>
    </lineage>
</organism>